<dbReference type="InterPro" id="IPR002734">
    <property type="entry name" value="RibDG_C"/>
</dbReference>
<dbReference type="GO" id="GO:0009231">
    <property type="term" value="P:riboflavin biosynthetic process"/>
    <property type="evidence" value="ECO:0007669"/>
    <property type="project" value="InterPro"/>
</dbReference>
<dbReference type="EMBL" id="UINC01000375">
    <property type="protein sequence ID" value="SUZ54202.1"/>
    <property type="molecule type" value="Genomic_DNA"/>
</dbReference>
<evidence type="ECO:0000256" key="1">
    <source>
        <dbReference type="ARBA" id="ARBA00005104"/>
    </source>
</evidence>
<evidence type="ECO:0000256" key="2">
    <source>
        <dbReference type="ARBA" id="ARBA00022857"/>
    </source>
</evidence>
<comment type="pathway">
    <text evidence="1">Cofactor biosynthesis; riboflavin biosynthesis.</text>
</comment>
<keyword evidence="3" id="KW-0560">Oxidoreductase</keyword>
<protein>
    <recommendedName>
        <fullName evidence="4">Bacterial bifunctional deaminase-reductase C-terminal domain-containing protein</fullName>
    </recommendedName>
</protein>
<reference evidence="5" key="1">
    <citation type="submission" date="2018-05" db="EMBL/GenBank/DDBJ databases">
        <authorList>
            <person name="Lanie J.A."/>
            <person name="Ng W.-L."/>
            <person name="Kazmierczak K.M."/>
            <person name="Andrzejewski T.M."/>
            <person name="Davidsen T.M."/>
            <person name="Wayne K.J."/>
            <person name="Tettelin H."/>
            <person name="Glass J.I."/>
            <person name="Rusch D."/>
            <person name="Podicherti R."/>
            <person name="Tsui H.-C.T."/>
            <person name="Winkler M.E."/>
        </authorList>
    </citation>
    <scope>NUCLEOTIDE SEQUENCE</scope>
</reference>
<dbReference type="AlphaFoldDB" id="A0A381NHY4"/>
<evidence type="ECO:0000256" key="3">
    <source>
        <dbReference type="ARBA" id="ARBA00023002"/>
    </source>
</evidence>
<gene>
    <name evidence="5" type="ORF">METZ01_LOCUS7056</name>
</gene>
<dbReference type="InterPro" id="IPR050765">
    <property type="entry name" value="Riboflavin_Biosynth_HTPR"/>
</dbReference>
<organism evidence="5">
    <name type="scientific">marine metagenome</name>
    <dbReference type="NCBI Taxonomy" id="408172"/>
    <lineage>
        <taxon>unclassified sequences</taxon>
        <taxon>metagenomes</taxon>
        <taxon>ecological metagenomes</taxon>
    </lineage>
</organism>
<proteinExistence type="predicted"/>
<dbReference type="SUPFAM" id="SSF53597">
    <property type="entry name" value="Dihydrofolate reductase-like"/>
    <property type="match status" value="1"/>
</dbReference>
<dbReference type="Pfam" id="PF01872">
    <property type="entry name" value="RibD_C"/>
    <property type="match status" value="1"/>
</dbReference>
<name>A0A381NHY4_9ZZZZ</name>
<feature type="domain" description="Bacterial bifunctional deaminase-reductase C-terminal" evidence="4">
    <location>
        <begin position="71"/>
        <end position="275"/>
    </location>
</feature>
<evidence type="ECO:0000259" key="4">
    <source>
        <dbReference type="Pfam" id="PF01872"/>
    </source>
</evidence>
<dbReference type="GO" id="GO:0008703">
    <property type="term" value="F:5-amino-6-(5-phosphoribosylamino)uracil reductase activity"/>
    <property type="evidence" value="ECO:0007669"/>
    <property type="project" value="InterPro"/>
</dbReference>
<accession>A0A381NHY4</accession>
<dbReference type="Gene3D" id="3.40.430.10">
    <property type="entry name" value="Dihydrofolate Reductase, subunit A"/>
    <property type="match status" value="1"/>
</dbReference>
<keyword evidence="2" id="KW-0521">NADP</keyword>
<sequence>MSEADAWALIEAVPAALAANKPPTRVHHNARRDCWLQLEASGKWTASGPVGTQAKDLLGLYLPIQTSPQLVIGQIAQSVDGRIATEQGHSHYITGQDDILRLHRLRALVDAVVVGASTASADNPRLTVRKVEGTNPTRVVLDPDGRLSPHLAAFVDDSARTIVIRGQSSAAAPPTGIEEIRLPVTAAVPPETHRGFAPTEVVEALRMRGLKRLLVEGGGITVSRFLQAGALTRLHVAVAPMLLGSGRHGLTLPPISNLARALRPPCSHYQLGNDVLFDFDLT</sequence>
<evidence type="ECO:0000313" key="5">
    <source>
        <dbReference type="EMBL" id="SUZ54202.1"/>
    </source>
</evidence>
<dbReference type="InterPro" id="IPR024072">
    <property type="entry name" value="DHFR-like_dom_sf"/>
</dbReference>
<dbReference type="PANTHER" id="PTHR38011">
    <property type="entry name" value="DIHYDROFOLATE REDUCTASE FAMILY PROTEIN (AFU_ORTHOLOGUE AFUA_8G06820)"/>
    <property type="match status" value="1"/>
</dbReference>
<dbReference type="PANTHER" id="PTHR38011:SF7">
    <property type="entry name" value="2,5-DIAMINO-6-RIBOSYLAMINO-4(3H)-PYRIMIDINONE 5'-PHOSPHATE REDUCTASE"/>
    <property type="match status" value="1"/>
</dbReference>